<reference evidence="13 14" key="1">
    <citation type="journal article" date="2011" name="Cell">
        <title>The monarch butterfly genome yields insights into long-distance migration.</title>
        <authorList>
            <person name="Zhan S."/>
            <person name="Merlin C."/>
            <person name="Boore J.L."/>
            <person name="Reppert S.M."/>
        </authorList>
    </citation>
    <scope>NUCLEOTIDE SEQUENCE [LARGE SCALE GENOMIC DNA]</scope>
    <source>
        <strain evidence="13">F-2</strain>
    </source>
</reference>
<evidence type="ECO:0000256" key="8">
    <source>
        <dbReference type="ARBA" id="ARBA00023098"/>
    </source>
</evidence>
<dbReference type="EMBL" id="AGBW02014406">
    <property type="protein sequence ID" value="OWR41725.1"/>
    <property type="molecule type" value="Genomic_DNA"/>
</dbReference>
<keyword evidence="8" id="KW-0443">Lipid metabolism</keyword>
<keyword evidence="4" id="KW-0808">Transferase</keyword>
<dbReference type="GO" id="GO:0019432">
    <property type="term" value="P:triglyceride biosynthetic process"/>
    <property type="evidence" value="ECO:0007669"/>
    <property type="project" value="TreeGrafter"/>
</dbReference>
<comment type="caution">
    <text evidence="13">The sequence shown here is derived from an EMBL/GenBank/DDBJ whole genome shotgun (WGS) entry which is preliminary data.</text>
</comment>
<evidence type="ECO:0000256" key="7">
    <source>
        <dbReference type="ARBA" id="ARBA00022989"/>
    </source>
</evidence>
<keyword evidence="6" id="KW-0256">Endoplasmic reticulum</keyword>
<evidence type="ECO:0000256" key="9">
    <source>
        <dbReference type="ARBA" id="ARBA00023136"/>
    </source>
</evidence>
<keyword evidence="9 12" id="KW-0472">Membrane</keyword>
<dbReference type="Pfam" id="PF03982">
    <property type="entry name" value="DAGAT"/>
    <property type="match status" value="1"/>
</dbReference>
<dbReference type="KEGG" id="dpl:KGM_209826"/>
<evidence type="ECO:0000256" key="4">
    <source>
        <dbReference type="ARBA" id="ARBA00022679"/>
    </source>
</evidence>
<dbReference type="InterPro" id="IPR007130">
    <property type="entry name" value="DAGAT"/>
</dbReference>
<dbReference type="PANTHER" id="PTHR12317:SF79">
    <property type="entry name" value="ACYLTRANSFERASE"/>
    <property type="match status" value="1"/>
</dbReference>
<evidence type="ECO:0000256" key="12">
    <source>
        <dbReference type="SAM" id="Phobius"/>
    </source>
</evidence>
<dbReference type="Proteomes" id="UP000007151">
    <property type="component" value="Unassembled WGS sequence"/>
</dbReference>
<dbReference type="GO" id="GO:0004144">
    <property type="term" value="F:diacylglycerol O-acyltransferase activity"/>
    <property type="evidence" value="ECO:0007669"/>
    <property type="project" value="TreeGrafter"/>
</dbReference>
<evidence type="ECO:0000313" key="14">
    <source>
        <dbReference type="Proteomes" id="UP000007151"/>
    </source>
</evidence>
<dbReference type="FunCoup" id="A0A212EJT6">
    <property type="interactions" value="102"/>
</dbReference>
<accession>A0A212EJT6</accession>
<keyword evidence="14" id="KW-1185">Reference proteome</keyword>
<proteinExistence type="inferred from homology"/>
<evidence type="ECO:0000256" key="1">
    <source>
        <dbReference type="ARBA" id="ARBA00004477"/>
    </source>
</evidence>
<dbReference type="AlphaFoldDB" id="A0A212EJT6"/>
<evidence type="ECO:0000256" key="2">
    <source>
        <dbReference type="ARBA" id="ARBA00005420"/>
    </source>
</evidence>
<comment type="subcellular location">
    <subcellularLocation>
        <location evidence="1">Endoplasmic reticulum membrane</location>
        <topology evidence="1">Multi-pass membrane protein</topology>
    </subcellularLocation>
</comment>
<keyword evidence="10" id="KW-0012">Acyltransferase</keyword>
<feature type="coiled-coil region" evidence="11">
    <location>
        <begin position="126"/>
        <end position="156"/>
    </location>
</feature>
<keyword evidence="5 12" id="KW-0812">Transmembrane</keyword>
<protein>
    <submittedName>
        <fullName evidence="13">2-acylglycerol O-acyltransferase 1</fullName>
    </submittedName>
</protein>
<name>A0A212EJT6_DANPL</name>
<evidence type="ECO:0000256" key="10">
    <source>
        <dbReference type="ARBA" id="ARBA00023315"/>
    </source>
</evidence>
<dbReference type="eggNOG" id="KOG0831">
    <property type="taxonomic scope" value="Eukaryota"/>
</dbReference>
<evidence type="ECO:0000256" key="6">
    <source>
        <dbReference type="ARBA" id="ARBA00022824"/>
    </source>
</evidence>
<feature type="transmembrane region" description="Helical" evidence="12">
    <location>
        <begin position="212"/>
        <end position="233"/>
    </location>
</feature>
<evidence type="ECO:0000256" key="3">
    <source>
        <dbReference type="ARBA" id="ARBA00022516"/>
    </source>
</evidence>
<evidence type="ECO:0000313" key="13">
    <source>
        <dbReference type="EMBL" id="OWR41725.1"/>
    </source>
</evidence>
<dbReference type="InParanoid" id="A0A212EJT6"/>
<dbReference type="PANTHER" id="PTHR12317">
    <property type="entry name" value="DIACYLGLYCEROL O-ACYLTRANSFERASE"/>
    <property type="match status" value="1"/>
</dbReference>
<sequence length="530" mass="60139">MDNVTSTENVKFEIKSVQENILLDIIKDICNDTKSKLSSKLIGKVNRIIADCDLTHHTSLHKLTTADESSSTILGFMHQTATELSFEEQTELNTEIVNKIQNKIPTFTSELENLKQIMGAGKKSRKEQIKELQSSLDEKLNILKEQENEKVELMMEWLNHRVQDVSSFGTNTSEMLTLKTRILELKSNSISNALGIEWAPLNVPTSRRLETLAAAAWICLVLFGEAACILLFVQLVYSSYWYLVLLYGIWMLNDLEICNKGGRTIEWFRSCAWWVYYRDYFPIKLVKTTDLDPSRNYLFACFPHGVVCSGAFGAFATNALEFYKVFPGMTCNMITLGGHFRVPFFRDLVLALGCCASSQESLLYLLDKKNYKGKCVALIVGGAAEALDSHPGEYKVILSRRKGFIRIAMKSGAPLVPVFSFGETDVFRPLDNPQDSLLRKFQEKVRQLTGISPMFPIGRGVFQYSFGVLPLRSPITTVVGKPMEIVKNLDPTDEEVDDIHKEFIRRLIELFETEKSKYLKNHEKVNLVIT</sequence>
<evidence type="ECO:0000256" key="11">
    <source>
        <dbReference type="SAM" id="Coils"/>
    </source>
</evidence>
<comment type="similarity">
    <text evidence="2">Belongs to the diacylglycerol acyltransferase family.</text>
</comment>
<keyword evidence="3" id="KW-0444">Lipid biosynthesis</keyword>
<gene>
    <name evidence="13" type="ORF">KGM_209826</name>
</gene>
<keyword evidence="7 12" id="KW-1133">Transmembrane helix</keyword>
<dbReference type="GO" id="GO:0005789">
    <property type="term" value="C:endoplasmic reticulum membrane"/>
    <property type="evidence" value="ECO:0007669"/>
    <property type="project" value="UniProtKB-SubCell"/>
</dbReference>
<evidence type="ECO:0000256" key="5">
    <source>
        <dbReference type="ARBA" id="ARBA00022692"/>
    </source>
</evidence>
<organism evidence="13 14">
    <name type="scientific">Danaus plexippus plexippus</name>
    <dbReference type="NCBI Taxonomy" id="278856"/>
    <lineage>
        <taxon>Eukaryota</taxon>
        <taxon>Metazoa</taxon>
        <taxon>Ecdysozoa</taxon>
        <taxon>Arthropoda</taxon>
        <taxon>Hexapoda</taxon>
        <taxon>Insecta</taxon>
        <taxon>Pterygota</taxon>
        <taxon>Neoptera</taxon>
        <taxon>Endopterygota</taxon>
        <taxon>Lepidoptera</taxon>
        <taxon>Glossata</taxon>
        <taxon>Ditrysia</taxon>
        <taxon>Papilionoidea</taxon>
        <taxon>Nymphalidae</taxon>
        <taxon>Danainae</taxon>
        <taxon>Danaini</taxon>
        <taxon>Danaina</taxon>
        <taxon>Danaus</taxon>
        <taxon>Danaus</taxon>
    </lineage>
</organism>
<keyword evidence="11" id="KW-0175">Coiled coil</keyword>
<dbReference type="CDD" id="cd07987">
    <property type="entry name" value="LPLAT_MGAT-like"/>
    <property type="match status" value="1"/>
</dbReference>
<dbReference type="STRING" id="278856.A0A212EJT6"/>